<organism evidence="5 6">
    <name type="scientific">Candidatus Kerfeldbacteria bacterium RIFCSPHIGHO2_12_FULL_48_17</name>
    <dbReference type="NCBI Taxonomy" id="1798542"/>
    <lineage>
        <taxon>Bacteria</taxon>
        <taxon>Candidatus Kerfeldiibacteriota</taxon>
    </lineage>
</organism>
<dbReference type="EMBL" id="MHKD01000034">
    <property type="protein sequence ID" value="OGY82293.1"/>
    <property type="molecule type" value="Genomic_DNA"/>
</dbReference>
<dbReference type="InterPro" id="IPR020084">
    <property type="entry name" value="NUDIX_hydrolase_CS"/>
</dbReference>
<dbReference type="InterPro" id="IPR000086">
    <property type="entry name" value="NUDIX_hydrolase_dom"/>
</dbReference>
<feature type="domain" description="Nudix hydrolase" evidence="4">
    <location>
        <begin position="28"/>
        <end position="159"/>
    </location>
</feature>
<dbReference type="PROSITE" id="PS00893">
    <property type="entry name" value="NUDIX_BOX"/>
    <property type="match status" value="1"/>
</dbReference>
<dbReference type="STRING" id="1798542.A3F54_03760"/>
<dbReference type="GO" id="GO:0006754">
    <property type="term" value="P:ATP biosynthetic process"/>
    <property type="evidence" value="ECO:0007669"/>
    <property type="project" value="TreeGrafter"/>
</dbReference>
<feature type="region of interest" description="Disordered" evidence="3">
    <location>
        <begin position="1"/>
        <end position="29"/>
    </location>
</feature>
<feature type="compositionally biased region" description="Polar residues" evidence="3">
    <location>
        <begin position="1"/>
        <end position="11"/>
    </location>
</feature>
<comment type="similarity">
    <text evidence="2">Belongs to the Nudix hydrolase family.</text>
</comment>
<dbReference type="Proteomes" id="UP000176952">
    <property type="component" value="Unassembled WGS sequence"/>
</dbReference>
<dbReference type="Pfam" id="PF00293">
    <property type="entry name" value="NUDIX"/>
    <property type="match status" value="1"/>
</dbReference>
<dbReference type="InterPro" id="IPR015797">
    <property type="entry name" value="NUDIX_hydrolase-like_dom_sf"/>
</dbReference>
<evidence type="ECO:0000256" key="3">
    <source>
        <dbReference type="SAM" id="MobiDB-lite"/>
    </source>
</evidence>
<dbReference type="SUPFAM" id="SSF55811">
    <property type="entry name" value="Nudix"/>
    <property type="match status" value="1"/>
</dbReference>
<evidence type="ECO:0000256" key="2">
    <source>
        <dbReference type="RuleBase" id="RU003476"/>
    </source>
</evidence>
<dbReference type="PRINTS" id="PR00502">
    <property type="entry name" value="NUDIXFAMILY"/>
</dbReference>
<protein>
    <recommendedName>
        <fullName evidence="4">Nudix hydrolase domain-containing protein</fullName>
    </recommendedName>
</protein>
<feature type="compositionally biased region" description="Basic residues" evidence="3">
    <location>
        <begin position="13"/>
        <end position="27"/>
    </location>
</feature>
<dbReference type="AlphaFoldDB" id="A0A1G2AZE4"/>
<evidence type="ECO:0000256" key="1">
    <source>
        <dbReference type="ARBA" id="ARBA00022801"/>
    </source>
</evidence>
<gene>
    <name evidence="5" type="ORF">A3F54_03760</name>
</gene>
<evidence type="ECO:0000313" key="6">
    <source>
        <dbReference type="Proteomes" id="UP000176952"/>
    </source>
</evidence>
<dbReference type="InterPro" id="IPR020476">
    <property type="entry name" value="Nudix_hydrolase"/>
</dbReference>
<dbReference type="GO" id="GO:0004081">
    <property type="term" value="F:bis(5'-nucleosyl)-tetraphosphatase (asymmetrical) activity"/>
    <property type="evidence" value="ECO:0007669"/>
    <property type="project" value="TreeGrafter"/>
</dbReference>
<dbReference type="PANTHER" id="PTHR21340">
    <property type="entry name" value="DIADENOSINE 5,5-P1,P4-TETRAPHOSPHATE PYROPHOSPHOHYDROLASE MUTT"/>
    <property type="match status" value="1"/>
</dbReference>
<keyword evidence="1 2" id="KW-0378">Hydrolase</keyword>
<name>A0A1G2AZE4_9BACT</name>
<accession>A0A1G2AZE4</accession>
<dbReference type="PANTHER" id="PTHR21340:SF0">
    <property type="entry name" value="BIS(5'-NUCLEOSYL)-TETRAPHOSPHATASE [ASYMMETRICAL]"/>
    <property type="match status" value="1"/>
</dbReference>
<reference evidence="5 6" key="1">
    <citation type="journal article" date="2016" name="Nat. Commun.">
        <title>Thousands of microbial genomes shed light on interconnected biogeochemical processes in an aquifer system.</title>
        <authorList>
            <person name="Anantharaman K."/>
            <person name="Brown C.T."/>
            <person name="Hug L.A."/>
            <person name="Sharon I."/>
            <person name="Castelle C.J."/>
            <person name="Probst A.J."/>
            <person name="Thomas B.C."/>
            <person name="Singh A."/>
            <person name="Wilkins M.J."/>
            <person name="Karaoz U."/>
            <person name="Brodie E.L."/>
            <person name="Williams K.H."/>
            <person name="Hubbard S.S."/>
            <person name="Banfield J.F."/>
        </authorList>
    </citation>
    <scope>NUCLEOTIDE SEQUENCE [LARGE SCALE GENOMIC DNA]</scope>
</reference>
<proteinExistence type="inferred from homology"/>
<dbReference type="Gene3D" id="3.90.79.10">
    <property type="entry name" value="Nucleoside Triphosphate Pyrophosphohydrolase"/>
    <property type="match status" value="1"/>
</dbReference>
<dbReference type="InterPro" id="IPR051325">
    <property type="entry name" value="Nudix_hydrolase_domain"/>
</dbReference>
<evidence type="ECO:0000259" key="4">
    <source>
        <dbReference type="PROSITE" id="PS51462"/>
    </source>
</evidence>
<sequence>MKDTAMNQPSPRHTMRHTTRKKSRKPGKTTVSVGAVIIDSGKKHVLIAWQIKDDYWVFPKGRVKPGETEEQTLRREIQEEVGITDFTILPGFKEEMLYDFELASGKPIHRKIIYYVIQAKNRDFKIGVDEIKEARWLTFNEAVQYLKYGNQHALLAKVKSYLHV</sequence>
<comment type="caution">
    <text evidence="5">The sequence shown here is derived from an EMBL/GenBank/DDBJ whole genome shotgun (WGS) entry which is preliminary data.</text>
</comment>
<dbReference type="PROSITE" id="PS51462">
    <property type="entry name" value="NUDIX"/>
    <property type="match status" value="1"/>
</dbReference>
<dbReference type="GO" id="GO:0006167">
    <property type="term" value="P:AMP biosynthetic process"/>
    <property type="evidence" value="ECO:0007669"/>
    <property type="project" value="TreeGrafter"/>
</dbReference>
<evidence type="ECO:0000313" key="5">
    <source>
        <dbReference type="EMBL" id="OGY82293.1"/>
    </source>
</evidence>